<proteinExistence type="predicted"/>
<dbReference type="EMBL" id="AFRQ01000027">
    <property type="protein sequence ID" value="EGP47925.1"/>
    <property type="molecule type" value="Genomic_DNA"/>
</dbReference>
<protein>
    <submittedName>
        <fullName evidence="1">Phage-related tail protein</fullName>
    </submittedName>
</protein>
<evidence type="ECO:0000313" key="2">
    <source>
        <dbReference type="Proteomes" id="UP000004853"/>
    </source>
</evidence>
<dbReference type="eggNOG" id="COG5004">
    <property type="taxonomic scope" value="Bacteria"/>
</dbReference>
<sequence length="68" mass="7253">MKVRAQQGDTVDALCWRHLGTTRDVVEATYELNPGLADLGAVLPHGHVVVLPDAAPQPTAAPAVKLWD</sequence>
<dbReference type="AlphaFoldDB" id="F7SVJ4"/>
<dbReference type="InterPro" id="IPR008861">
    <property type="entry name" value="GpX-like"/>
</dbReference>
<dbReference type="PATRIC" id="fig|1003200.3.peg.661"/>
<gene>
    <name evidence="1" type="ORF">AXXA_03444</name>
</gene>
<dbReference type="Pfam" id="PF05489">
    <property type="entry name" value="Phage_tail_X"/>
    <property type="match status" value="1"/>
</dbReference>
<accession>F7SVJ4</accession>
<organism evidence="1 2">
    <name type="scientific">Achromobacter insuavis AXX-A</name>
    <dbReference type="NCBI Taxonomy" id="1003200"/>
    <lineage>
        <taxon>Bacteria</taxon>
        <taxon>Pseudomonadati</taxon>
        <taxon>Pseudomonadota</taxon>
        <taxon>Betaproteobacteria</taxon>
        <taxon>Burkholderiales</taxon>
        <taxon>Alcaligenaceae</taxon>
        <taxon>Achromobacter</taxon>
    </lineage>
</organism>
<name>F7SVJ4_9BURK</name>
<dbReference type="Proteomes" id="UP000004853">
    <property type="component" value="Unassembled WGS sequence"/>
</dbReference>
<evidence type="ECO:0000313" key="1">
    <source>
        <dbReference type="EMBL" id="EGP47925.1"/>
    </source>
</evidence>
<dbReference type="HOGENOM" id="CLU_175462_2_0_4"/>
<reference evidence="1 2" key="1">
    <citation type="submission" date="2011-06" db="EMBL/GenBank/DDBJ databases">
        <authorList>
            <person name="Bador J."/>
            <person name="Amoureux L."/>
            <person name="Neuwirth C."/>
        </authorList>
    </citation>
    <scope>NUCLEOTIDE SEQUENCE [LARGE SCALE GENOMIC DNA]</scope>
    <source>
        <strain evidence="1 2">AXX-A</strain>
    </source>
</reference>
<comment type="caution">
    <text evidence="1">The sequence shown here is derived from an EMBL/GenBank/DDBJ whole genome shotgun (WGS) entry which is preliminary data.</text>
</comment>
<dbReference type="RefSeq" id="WP_006390738.1">
    <property type="nucleotide sequence ID" value="NZ_GL982453.1"/>
</dbReference>